<dbReference type="CDD" id="cd16657">
    <property type="entry name" value="RING-Ubox_UBE4A"/>
    <property type="match status" value="1"/>
</dbReference>
<evidence type="ECO:0000259" key="13">
    <source>
        <dbReference type="PROSITE" id="PS51698"/>
    </source>
</evidence>
<feature type="domain" description="U-box" evidence="13">
    <location>
        <begin position="995"/>
        <end position="1069"/>
    </location>
</feature>
<dbReference type="Proteomes" id="UP000053240">
    <property type="component" value="Unassembled WGS sequence"/>
</dbReference>
<feature type="region of interest" description="Disordered" evidence="12">
    <location>
        <begin position="1"/>
        <end position="28"/>
    </location>
</feature>
<dbReference type="Gene3D" id="3.30.40.10">
    <property type="entry name" value="Zinc/RING finger domain, C3HC4 (zinc finger)"/>
    <property type="match status" value="1"/>
</dbReference>
<dbReference type="SUPFAM" id="SSF57850">
    <property type="entry name" value="RING/U-box"/>
    <property type="match status" value="1"/>
</dbReference>
<dbReference type="GO" id="GO:0036503">
    <property type="term" value="P:ERAD pathway"/>
    <property type="evidence" value="ECO:0007669"/>
    <property type="project" value="InterPro"/>
</dbReference>
<name>A0A194QU11_PAPMA</name>
<dbReference type="Pfam" id="PF04564">
    <property type="entry name" value="U-box"/>
    <property type="match status" value="1"/>
</dbReference>
<reference evidence="14 15" key="1">
    <citation type="journal article" date="2015" name="Nat. Commun.">
        <title>Outbred genome sequencing and CRISPR/Cas9 gene editing in butterflies.</title>
        <authorList>
            <person name="Li X."/>
            <person name="Fan D."/>
            <person name="Zhang W."/>
            <person name="Liu G."/>
            <person name="Zhang L."/>
            <person name="Zhao L."/>
            <person name="Fang X."/>
            <person name="Chen L."/>
            <person name="Dong Y."/>
            <person name="Chen Y."/>
            <person name="Ding Y."/>
            <person name="Zhao R."/>
            <person name="Feng M."/>
            <person name="Zhu Y."/>
            <person name="Feng Y."/>
            <person name="Jiang X."/>
            <person name="Zhu D."/>
            <person name="Xiang H."/>
            <person name="Feng X."/>
            <person name="Li S."/>
            <person name="Wang J."/>
            <person name="Zhang G."/>
            <person name="Kronforst M.R."/>
            <person name="Wang W."/>
        </authorList>
    </citation>
    <scope>NUCLEOTIDE SEQUENCE [LARGE SCALE GENOMIC DNA]</scope>
    <source>
        <strain evidence="14">Ya'a_city_454_Pm</strain>
        <tissue evidence="14">Whole body</tissue>
    </source>
</reference>
<dbReference type="PANTHER" id="PTHR13931">
    <property type="entry name" value="UBIQUITINATION FACTOR E4"/>
    <property type="match status" value="1"/>
</dbReference>
<accession>A0A194QU11</accession>
<dbReference type="EC" id="2.3.2.27" evidence="5"/>
<evidence type="ECO:0000256" key="5">
    <source>
        <dbReference type="ARBA" id="ARBA00012483"/>
    </source>
</evidence>
<keyword evidence="7" id="KW-0808">Transferase</keyword>
<dbReference type="GO" id="GO:0000209">
    <property type="term" value="P:protein polyubiquitination"/>
    <property type="evidence" value="ECO:0007669"/>
    <property type="project" value="TreeGrafter"/>
</dbReference>
<dbReference type="FunCoup" id="A0A194QU11">
    <property type="interactions" value="2368"/>
</dbReference>
<dbReference type="AlphaFoldDB" id="A0A194QU11"/>
<comment type="subcellular location">
    <subcellularLocation>
        <location evidence="2">Cytoplasm</location>
    </subcellularLocation>
</comment>
<dbReference type="PANTHER" id="PTHR13931:SF16">
    <property type="entry name" value="UBIQUITIN CONJUGATION FACTOR E4 A"/>
    <property type="match status" value="1"/>
</dbReference>
<dbReference type="GO" id="GO:0000151">
    <property type="term" value="C:ubiquitin ligase complex"/>
    <property type="evidence" value="ECO:0007669"/>
    <property type="project" value="InterPro"/>
</dbReference>
<dbReference type="InterPro" id="IPR045132">
    <property type="entry name" value="UBE4"/>
</dbReference>
<dbReference type="GO" id="GO:0006511">
    <property type="term" value="P:ubiquitin-dependent protein catabolic process"/>
    <property type="evidence" value="ECO:0007669"/>
    <property type="project" value="InterPro"/>
</dbReference>
<comment type="function">
    <text evidence="10">Ubiquitin-protein ligase that probably functions as an E3 ligase in conjunction with specific E1 and E2 ligases. May also function as an E4 ligase mediating the assembly of polyubiquitin chains on substrates ubiquitinated by another E3 ubiquitin ligase. Mediates 'Lys-48'-linked polyubiquitination of substrates.</text>
</comment>
<evidence type="ECO:0000313" key="14">
    <source>
        <dbReference type="EMBL" id="KPJ08480.1"/>
    </source>
</evidence>
<dbReference type="SMART" id="SM00504">
    <property type="entry name" value="Ubox"/>
    <property type="match status" value="1"/>
</dbReference>
<dbReference type="EMBL" id="KQ461154">
    <property type="protein sequence ID" value="KPJ08480.1"/>
    <property type="molecule type" value="Genomic_DNA"/>
</dbReference>
<dbReference type="Pfam" id="PF10408">
    <property type="entry name" value="Ufd2P_core"/>
    <property type="match status" value="1"/>
</dbReference>
<keyword evidence="15" id="KW-1185">Reference proteome</keyword>
<keyword evidence="8" id="KW-0833">Ubl conjugation pathway</keyword>
<dbReference type="GO" id="GO:0005737">
    <property type="term" value="C:cytoplasm"/>
    <property type="evidence" value="ECO:0007669"/>
    <property type="project" value="UniProtKB-SubCell"/>
</dbReference>
<dbReference type="InterPro" id="IPR019474">
    <property type="entry name" value="Ub_conjug_fac_E4_core"/>
</dbReference>
<dbReference type="UniPathway" id="UPA00143"/>
<evidence type="ECO:0000256" key="12">
    <source>
        <dbReference type="SAM" id="MobiDB-lite"/>
    </source>
</evidence>
<evidence type="ECO:0000256" key="9">
    <source>
        <dbReference type="ARBA" id="ARBA00022990"/>
    </source>
</evidence>
<protein>
    <recommendedName>
        <fullName evidence="11">Ubiquitin conjugation factor E4 A</fullName>
        <ecNumber evidence="5">2.3.2.27</ecNumber>
    </recommendedName>
</protein>
<dbReference type="GO" id="GO:0005634">
    <property type="term" value="C:nucleus"/>
    <property type="evidence" value="ECO:0007669"/>
    <property type="project" value="TreeGrafter"/>
</dbReference>
<evidence type="ECO:0000256" key="6">
    <source>
        <dbReference type="ARBA" id="ARBA00022490"/>
    </source>
</evidence>
<dbReference type="InterPro" id="IPR013083">
    <property type="entry name" value="Znf_RING/FYVE/PHD"/>
</dbReference>
<evidence type="ECO:0000256" key="2">
    <source>
        <dbReference type="ARBA" id="ARBA00004496"/>
    </source>
</evidence>
<keyword evidence="6" id="KW-0963">Cytoplasm</keyword>
<sequence length="1080" mass="121836">MSDPNNPFAGLLGVSEVKPPNDNEYNGDNIPKQINFKKSQEDEDLETVNSMVENVFHFTINNKAIDGPSSDRQLVFLEELSQVIAPKIHIDLETLEQALFERLLLQNVETHVIPKTNRACKEHVVQSQVFPYLFSSLQNLQSYEQLNSATVQNALTKMRELIFRNAITALKQPALFEDQDFSLQLYQLLQHVDPQSHTFFEDLVKAFVAEGGEDCQKQLQDAMIPVLNRITLHVMKSNIINLPIYILPCVHLFASGEECQKQLQDAMIPVLNRITLHVMKSNIINLPIYILPCVHLFASNPNLAPILMESCEPKDETIGRHFQNSVLGALLTLSVLPPKPNATFQFFDGPLDSAGTSMIENSIWNASSHLINNMHKIFLTLLKGGPQMRNRLLTWIGKCLKANVARGKLWNVQATEISGATLNCVSDGFMLNLGAVLLQLCQPFCSTPDDPKSLKIDPTYGAVPPEECAAKSVHLDCLHSETCLLPPREDENNQSIKRPTADTYNFVTECFFMTQKCIDLGVRVCAEKLWRFGQELGRTQRALSDVAPHLLETMRQRGHHLMTKFMSLRCALLEADMLTNLHRFQAMTCTWLVQVAARTDVPAHAGYAPLTLVPIHMPLPAPPPDTLRCIPEFVLENIVVLISMARRTAGAITEEADVVGLLQPALTLVLAFMGDATRTYNPHLRARLAECLEAMLPNHPDDQVPLSNLASFSREQLFKENPHRLQLVPCLLDVFVGIEMTGQSVQFEQKFNYRRPMYLVMEFLWTMEEHRDAFTKLAREAEANMEAVHPPLFLRFVNLLMNDAIFLLDEALNNMAQIRTLQTMQVSGEWETLSVQEREQQLSNLSHIGMLARFDNILGRDTIRTLVRLTAHAPYVFCHPTLVDRIASMLNYFLLHLVGPNKKNFKVKDLKEYEFEPANTVMDICRMYVELGSNERFCAAVSDDGRCYSPQLFSLAETVLVRIGGGGLISSLQEVAGRVAALAVQRRRDEELLANAPDDFLDPIMSTLMLDPVTLPSSRTTVDRTTIARHLLSDQTDPFNRSPLSMDQVKSNTELKERIHKWIAEQRMKIAQTEPSTSES</sequence>
<comment type="catalytic activity">
    <reaction evidence="1">
        <text>S-ubiquitinyl-[E2 ubiquitin-conjugating enzyme]-L-cysteine + [acceptor protein]-L-lysine = [E2 ubiquitin-conjugating enzyme]-L-cysteine + N(6)-ubiquitinyl-[acceptor protein]-L-lysine.</text>
        <dbReference type="EC" id="2.3.2.27"/>
    </reaction>
</comment>
<evidence type="ECO:0000256" key="4">
    <source>
        <dbReference type="ARBA" id="ARBA00007434"/>
    </source>
</evidence>
<evidence type="ECO:0000313" key="15">
    <source>
        <dbReference type="Proteomes" id="UP000053240"/>
    </source>
</evidence>
<dbReference type="InterPro" id="IPR003613">
    <property type="entry name" value="Ubox_domain"/>
</dbReference>
<comment type="similarity">
    <text evidence="4">Belongs to the ubiquitin conjugation factor E4 family.</text>
</comment>
<dbReference type="PROSITE" id="PS51698">
    <property type="entry name" value="U_BOX"/>
    <property type="match status" value="1"/>
</dbReference>
<evidence type="ECO:0000256" key="1">
    <source>
        <dbReference type="ARBA" id="ARBA00000900"/>
    </source>
</evidence>
<dbReference type="STRING" id="76193.A0A194QU11"/>
<dbReference type="InParanoid" id="A0A194QU11"/>
<evidence type="ECO:0000256" key="7">
    <source>
        <dbReference type="ARBA" id="ARBA00022679"/>
    </source>
</evidence>
<evidence type="ECO:0000256" key="11">
    <source>
        <dbReference type="ARBA" id="ARBA00040077"/>
    </source>
</evidence>
<organism evidence="14 15">
    <name type="scientific">Papilio machaon</name>
    <name type="common">Old World swallowtail butterfly</name>
    <dbReference type="NCBI Taxonomy" id="76193"/>
    <lineage>
        <taxon>Eukaryota</taxon>
        <taxon>Metazoa</taxon>
        <taxon>Ecdysozoa</taxon>
        <taxon>Arthropoda</taxon>
        <taxon>Hexapoda</taxon>
        <taxon>Insecta</taxon>
        <taxon>Pterygota</taxon>
        <taxon>Neoptera</taxon>
        <taxon>Endopterygota</taxon>
        <taxon>Lepidoptera</taxon>
        <taxon>Glossata</taxon>
        <taxon>Ditrysia</taxon>
        <taxon>Papilionoidea</taxon>
        <taxon>Papilionidae</taxon>
        <taxon>Papilioninae</taxon>
        <taxon>Papilio</taxon>
    </lineage>
</organism>
<dbReference type="FunFam" id="3.30.40.10:FF:000055">
    <property type="entry name" value="Ubiquitin conjugation factor e4 a"/>
    <property type="match status" value="1"/>
</dbReference>
<comment type="pathway">
    <text evidence="3">Protein modification; protein ubiquitination.</text>
</comment>
<gene>
    <name evidence="14" type="ORF">RR48_12233</name>
</gene>
<evidence type="ECO:0000256" key="10">
    <source>
        <dbReference type="ARBA" id="ARBA00037624"/>
    </source>
</evidence>
<keyword evidence="9" id="KW-0007">Acetylation</keyword>
<evidence type="ECO:0000256" key="8">
    <source>
        <dbReference type="ARBA" id="ARBA00022786"/>
    </source>
</evidence>
<evidence type="ECO:0000256" key="3">
    <source>
        <dbReference type="ARBA" id="ARBA00004906"/>
    </source>
</evidence>
<proteinExistence type="inferred from homology"/>
<dbReference type="GO" id="GO:0034450">
    <property type="term" value="F:ubiquitin-ubiquitin ligase activity"/>
    <property type="evidence" value="ECO:0007669"/>
    <property type="project" value="InterPro"/>
</dbReference>